<evidence type="ECO:0000313" key="3">
    <source>
        <dbReference type="EMBL" id="SVC14174.1"/>
    </source>
</evidence>
<gene>
    <name evidence="3" type="ORF">METZ01_LOCUS267028</name>
</gene>
<evidence type="ECO:0008006" key="4">
    <source>
        <dbReference type="Google" id="ProtNLM"/>
    </source>
</evidence>
<protein>
    <recommendedName>
        <fullName evidence="4">Deoxyhypusine synthase</fullName>
    </recommendedName>
</protein>
<sequence>MGLLLVKLAPSLRVDVVEDIGLLNTEAIKARKTGVLILGGGVPKHQVLNANLLRNGADFGVYMNTAQEFDGSDGGARPEEALSWGKLRLDSQFVKVYLEATLGLPLLLHSLLGHVPPRPRSVRFDKGLTALELEAERQKYLGND</sequence>
<dbReference type="AlphaFoldDB" id="A0A382JNX8"/>
<comment type="similarity">
    <text evidence="1">Belongs to the deoxyhypusine synthase family.</text>
</comment>
<dbReference type="PANTHER" id="PTHR11703:SF0">
    <property type="entry name" value="DEOXYHYPUSINE SYNTHASE"/>
    <property type="match status" value="1"/>
</dbReference>
<evidence type="ECO:0000256" key="1">
    <source>
        <dbReference type="ARBA" id="ARBA00009892"/>
    </source>
</evidence>
<dbReference type="InterPro" id="IPR029035">
    <property type="entry name" value="DHS-like_NAD/FAD-binding_dom"/>
</dbReference>
<organism evidence="3">
    <name type="scientific">marine metagenome</name>
    <dbReference type="NCBI Taxonomy" id="408172"/>
    <lineage>
        <taxon>unclassified sequences</taxon>
        <taxon>metagenomes</taxon>
        <taxon>ecological metagenomes</taxon>
    </lineage>
</organism>
<dbReference type="FunFam" id="3.40.910.10:FF:000010">
    <property type="entry name" value="Deoxyhypusine synthase"/>
    <property type="match status" value="1"/>
</dbReference>
<dbReference type="Gene3D" id="3.40.910.10">
    <property type="entry name" value="Deoxyhypusine synthase"/>
    <property type="match status" value="1"/>
</dbReference>
<dbReference type="PANTHER" id="PTHR11703">
    <property type="entry name" value="DEOXYHYPUSINE SYNTHASE"/>
    <property type="match status" value="1"/>
</dbReference>
<dbReference type="InterPro" id="IPR002773">
    <property type="entry name" value="Deoxyhypusine_synthase"/>
</dbReference>
<reference evidence="3" key="1">
    <citation type="submission" date="2018-05" db="EMBL/GenBank/DDBJ databases">
        <authorList>
            <person name="Lanie J.A."/>
            <person name="Ng W.-L."/>
            <person name="Kazmierczak K.M."/>
            <person name="Andrzejewski T.M."/>
            <person name="Davidsen T.M."/>
            <person name="Wayne K.J."/>
            <person name="Tettelin H."/>
            <person name="Glass J.I."/>
            <person name="Rusch D."/>
            <person name="Podicherti R."/>
            <person name="Tsui H.-C.T."/>
            <person name="Winkler M.E."/>
        </authorList>
    </citation>
    <scope>NUCLEOTIDE SEQUENCE</scope>
</reference>
<dbReference type="Pfam" id="PF01916">
    <property type="entry name" value="DS"/>
    <property type="match status" value="1"/>
</dbReference>
<proteinExistence type="inferred from homology"/>
<dbReference type="SUPFAM" id="SSF52467">
    <property type="entry name" value="DHS-like NAD/FAD-binding domain"/>
    <property type="match status" value="1"/>
</dbReference>
<dbReference type="GO" id="GO:0034038">
    <property type="term" value="F:deoxyhypusine synthase activity"/>
    <property type="evidence" value="ECO:0007669"/>
    <property type="project" value="TreeGrafter"/>
</dbReference>
<evidence type="ECO:0000256" key="2">
    <source>
        <dbReference type="ARBA" id="ARBA00023027"/>
    </source>
</evidence>
<accession>A0A382JNX8</accession>
<dbReference type="GO" id="GO:0005737">
    <property type="term" value="C:cytoplasm"/>
    <property type="evidence" value="ECO:0007669"/>
    <property type="project" value="TreeGrafter"/>
</dbReference>
<dbReference type="InterPro" id="IPR036982">
    <property type="entry name" value="Deoxyhypusine_synthase_sf"/>
</dbReference>
<keyword evidence="2" id="KW-0520">NAD</keyword>
<dbReference type="EMBL" id="UINC01075718">
    <property type="protein sequence ID" value="SVC14174.1"/>
    <property type="molecule type" value="Genomic_DNA"/>
</dbReference>
<name>A0A382JNX8_9ZZZZ</name>